<accession>A0A8H9GMC0</accession>
<comment type="caution">
    <text evidence="3">The sequence shown here is derived from an EMBL/GenBank/DDBJ whole genome shotgun (WGS) entry which is preliminary data.</text>
</comment>
<evidence type="ECO:0000313" key="4">
    <source>
        <dbReference type="Proteomes" id="UP000600547"/>
    </source>
</evidence>
<proteinExistence type="predicted"/>
<feature type="compositionally biased region" description="Low complexity" evidence="1">
    <location>
        <begin position="126"/>
        <end position="142"/>
    </location>
</feature>
<dbReference type="SUPFAM" id="SSF88874">
    <property type="entry name" value="Receptor-binding domain of short tail fibre protein gp12"/>
    <property type="match status" value="1"/>
</dbReference>
<feature type="region of interest" description="Disordered" evidence="1">
    <location>
        <begin position="126"/>
        <end position="149"/>
    </location>
</feature>
<feature type="domain" description="Phage tail collar" evidence="2">
    <location>
        <begin position="7"/>
        <end position="63"/>
    </location>
</feature>
<protein>
    <submittedName>
        <fullName evidence="3">Tail Collar domain-containing protein</fullName>
    </submittedName>
</protein>
<dbReference type="Gene3D" id="3.90.1340.10">
    <property type="entry name" value="Phage tail collar domain"/>
    <property type="match status" value="1"/>
</dbReference>
<dbReference type="Pfam" id="PF07484">
    <property type="entry name" value="Collar"/>
    <property type="match status" value="1"/>
</dbReference>
<sequence>MSDVYVGEIRIFAGSFAPTGWAFCNGQILAISQNTALFSLLGTTYGGNGATTFALPNLQGRAPMHWGTGPGLTPRILGEVGGASTVTLLSTQMPAHTHTMNAAIDPGESDNPANLALARGSNITPYATAPTPSTTLSPSTLSGQGGNQPHNNMQPYLTMNFIIALQGIYPPRP</sequence>
<dbReference type="RefSeq" id="WP_110830372.1">
    <property type="nucleotide sequence ID" value="NZ_BMQG01000001.1"/>
</dbReference>
<dbReference type="InterPro" id="IPR011083">
    <property type="entry name" value="Phage_tail_collar_dom"/>
</dbReference>
<dbReference type="Proteomes" id="UP000600547">
    <property type="component" value="Unassembled WGS sequence"/>
</dbReference>
<name>A0A8H9GMC0_9DEIO</name>
<gene>
    <name evidence="3" type="ORF">GCM10008956_04520</name>
</gene>
<dbReference type="EMBL" id="BMQG01000001">
    <property type="protein sequence ID" value="GGM31464.1"/>
    <property type="molecule type" value="Genomic_DNA"/>
</dbReference>
<dbReference type="AlphaFoldDB" id="A0A8H9GMC0"/>
<evidence type="ECO:0000256" key="1">
    <source>
        <dbReference type="SAM" id="MobiDB-lite"/>
    </source>
</evidence>
<evidence type="ECO:0000313" key="3">
    <source>
        <dbReference type="EMBL" id="GGM31464.1"/>
    </source>
</evidence>
<evidence type="ECO:0000259" key="2">
    <source>
        <dbReference type="Pfam" id="PF07484"/>
    </source>
</evidence>
<keyword evidence="4" id="KW-1185">Reference proteome</keyword>
<reference evidence="4" key="1">
    <citation type="journal article" date="2019" name="Int. J. Syst. Evol. Microbiol.">
        <title>The Global Catalogue of Microorganisms (GCM) 10K type strain sequencing project: providing services to taxonomists for standard genome sequencing and annotation.</title>
        <authorList>
            <consortium name="The Broad Institute Genomics Platform"/>
            <consortium name="The Broad Institute Genome Sequencing Center for Infectious Disease"/>
            <person name="Wu L."/>
            <person name="Ma J."/>
        </authorList>
    </citation>
    <scope>NUCLEOTIDE SEQUENCE [LARGE SCALE GENOMIC DNA]</scope>
    <source>
        <strain evidence="4">JCM 31047</strain>
    </source>
</reference>
<dbReference type="InterPro" id="IPR037053">
    <property type="entry name" value="Phage_tail_collar_dom_sf"/>
</dbReference>
<organism evidence="3 4">
    <name type="scientific">Deinococcus arenae</name>
    <dbReference type="NCBI Taxonomy" id="1452751"/>
    <lineage>
        <taxon>Bacteria</taxon>
        <taxon>Thermotogati</taxon>
        <taxon>Deinococcota</taxon>
        <taxon>Deinococci</taxon>
        <taxon>Deinococcales</taxon>
        <taxon>Deinococcaceae</taxon>
        <taxon>Deinococcus</taxon>
    </lineage>
</organism>